<dbReference type="Pfam" id="PF25135">
    <property type="entry name" value="DUF7822"/>
    <property type="match status" value="1"/>
</dbReference>
<dbReference type="Proteomes" id="UP000094291">
    <property type="component" value="Unassembled WGS sequence"/>
</dbReference>
<dbReference type="InterPro" id="IPR056724">
    <property type="entry name" value="DUF7822"/>
</dbReference>
<dbReference type="OrthoDB" id="8858495at2"/>
<accession>A0A1E2V9C1</accession>
<sequence length="210" mass="23313">MANRSYLYAAHRMPMPNAERSSMIGLCEWQEQVPFTFKLMMSGNPVICTSSIWPEAGKVAIAADVTLGMQALKSFLMQLTGPTAQPLVREAIDFLGISIKSKPYFILEAAELFDREGDSLDVQTQCLLESLQKAPDQVPEVLAAVHAALGQRPGFWARLFKKTPPPPQQSPLEVIRGLGLGRWSNILSHDLRGVVSTVEPRRPWYNTHLA</sequence>
<dbReference type="AlphaFoldDB" id="A0A1E2V9C1"/>
<dbReference type="STRING" id="197479.BFW38_07715"/>
<dbReference type="RefSeq" id="WP_068997868.1">
    <property type="nucleotide sequence ID" value="NZ_MDTQ01000001.1"/>
</dbReference>
<gene>
    <name evidence="2" type="ORF">BFW38_07715</name>
</gene>
<keyword evidence="3" id="KW-1185">Reference proteome</keyword>
<protein>
    <recommendedName>
        <fullName evidence="1">DUF7822 domain-containing protein</fullName>
    </recommendedName>
</protein>
<feature type="domain" description="DUF7822" evidence="1">
    <location>
        <begin position="12"/>
        <end position="147"/>
    </location>
</feature>
<dbReference type="EMBL" id="MDTQ01000001">
    <property type="protein sequence ID" value="ODC03452.1"/>
    <property type="molecule type" value="Genomic_DNA"/>
</dbReference>
<reference evidence="2 3" key="1">
    <citation type="submission" date="2016-08" db="EMBL/GenBank/DDBJ databases">
        <authorList>
            <person name="Seilhamer J.J."/>
        </authorList>
    </citation>
    <scope>NUCLEOTIDE SEQUENCE [LARGE SCALE GENOMIC DNA]</scope>
    <source>
        <strain evidence="2 3">PH27A</strain>
    </source>
</reference>
<evidence type="ECO:0000313" key="2">
    <source>
        <dbReference type="EMBL" id="ODC03452.1"/>
    </source>
</evidence>
<name>A0A1E2V9C1_9GAMM</name>
<proteinExistence type="predicted"/>
<evidence type="ECO:0000313" key="3">
    <source>
        <dbReference type="Proteomes" id="UP000094291"/>
    </source>
</evidence>
<comment type="caution">
    <text evidence="2">The sequence shown here is derived from an EMBL/GenBank/DDBJ whole genome shotgun (WGS) entry which is preliminary data.</text>
</comment>
<evidence type="ECO:0000259" key="1">
    <source>
        <dbReference type="Pfam" id="PF25135"/>
    </source>
</evidence>
<organism evidence="2 3">
    <name type="scientific">Terasakiispira papahanaumokuakeensis</name>
    <dbReference type="NCBI Taxonomy" id="197479"/>
    <lineage>
        <taxon>Bacteria</taxon>
        <taxon>Pseudomonadati</taxon>
        <taxon>Pseudomonadota</taxon>
        <taxon>Gammaproteobacteria</taxon>
        <taxon>Oceanospirillales</taxon>
        <taxon>Terasakiispira</taxon>
    </lineage>
</organism>